<dbReference type="InterPro" id="IPR010982">
    <property type="entry name" value="Lambda_DNA-bd_dom_sf"/>
</dbReference>
<gene>
    <name evidence="2" type="ORF">SAMN02745243_03266</name>
</gene>
<dbReference type="OrthoDB" id="2064916at2"/>
<evidence type="ECO:0000313" key="2">
    <source>
        <dbReference type="EMBL" id="SHK57656.1"/>
    </source>
</evidence>
<dbReference type="SUPFAM" id="SSF47413">
    <property type="entry name" value="lambda repressor-like DNA-binding domains"/>
    <property type="match status" value="1"/>
</dbReference>
<protein>
    <submittedName>
        <fullName evidence="2">Transcriptional regulator, contains XRE-family HTH domain</fullName>
    </submittedName>
</protein>
<sequence>MSKIVERLKEYRDIIHVSQEEMADMIGISVEKYKGWENGDTIYSSDLIRLTEATNVSCDYFAGNILFPLPPASEENNGLFYALFQKSEEEQIRIMRNVIEIAEEYSRKN</sequence>
<dbReference type="RefSeq" id="WP_073112412.1">
    <property type="nucleotide sequence ID" value="NZ_FQZY01000060.1"/>
</dbReference>
<dbReference type="PROSITE" id="PS50943">
    <property type="entry name" value="HTH_CROC1"/>
    <property type="match status" value="1"/>
</dbReference>
<dbReference type="Proteomes" id="UP000184301">
    <property type="component" value="Unassembled WGS sequence"/>
</dbReference>
<organism evidence="2 3">
    <name type="scientific">Hespellia stercorisuis DSM 15480</name>
    <dbReference type="NCBI Taxonomy" id="1121950"/>
    <lineage>
        <taxon>Bacteria</taxon>
        <taxon>Bacillati</taxon>
        <taxon>Bacillota</taxon>
        <taxon>Clostridia</taxon>
        <taxon>Lachnospirales</taxon>
        <taxon>Lachnospiraceae</taxon>
        <taxon>Hespellia</taxon>
    </lineage>
</organism>
<dbReference type="STRING" id="1121950.SAMN02745243_03266"/>
<proteinExistence type="predicted"/>
<dbReference type="Pfam" id="PF01381">
    <property type="entry name" value="HTH_3"/>
    <property type="match status" value="1"/>
</dbReference>
<dbReference type="Gene3D" id="1.10.260.40">
    <property type="entry name" value="lambda repressor-like DNA-binding domains"/>
    <property type="match status" value="1"/>
</dbReference>
<evidence type="ECO:0000313" key="3">
    <source>
        <dbReference type="Proteomes" id="UP000184301"/>
    </source>
</evidence>
<evidence type="ECO:0000259" key="1">
    <source>
        <dbReference type="PROSITE" id="PS50943"/>
    </source>
</evidence>
<reference evidence="2 3" key="1">
    <citation type="submission" date="2016-11" db="EMBL/GenBank/DDBJ databases">
        <authorList>
            <person name="Jaros S."/>
            <person name="Januszkiewicz K."/>
            <person name="Wedrychowicz H."/>
        </authorList>
    </citation>
    <scope>NUCLEOTIDE SEQUENCE [LARGE SCALE GENOMIC DNA]</scope>
    <source>
        <strain evidence="2 3">DSM 15480</strain>
    </source>
</reference>
<accession>A0A1M6TL87</accession>
<dbReference type="CDD" id="cd00093">
    <property type="entry name" value="HTH_XRE"/>
    <property type="match status" value="1"/>
</dbReference>
<dbReference type="GO" id="GO:0003677">
    <property type="term" value="F:DNA binding"/>
    <property type="evidence" value="ECO:0007669"/>
    <property type="project" value="InterPro"/>
</dbReference>
<dbReference type="AlphaFoldDB" id="A0A1M6TL87"/>
<keyword evidence="3" id="KW-1185">Reference proteome</keyword>
<dbReference type="EMBL" id="FQZY01000060">
    <property type="protein sequence ID" value="SHK57656.1"/>
    <property type="molecule type" value="Genomic_DNA"/>
</dbReference>
<dbReference type="InterPro" id="IPR001387">
    <property type="entry name" value="Cro/C1-type_HTH"/>
</dbReference>
<name>A0A1M6TL87_9FIRM</name>
<dbReference type="SMART" id="SM00530">
    <property type="entry name" value="HTH_XRE"/>
    <property type="match status" value="1"/>
</dbReference>
<feature type="domain" description="HTH cro/C1-type" evidence="1">
    <location>
        <begin position="8"/>
        <end position="61"/>
    </location>
</feature>